<dbReference type="Proteomes" id="UP000078595">
    <property type="component" value="Chromosome 7"/>
</dbReference>
<evidence type="ECO:0000313" key="4">
    <source>
        <dbReference type="EMBL" id="WWC63475.1"/>
    </source>
</evidence>
<dbReference type="RefSeq" id="XP_018261657.1">
    <property type="nucleotide sequence ID" value="XM_018409384.1"/>
</dbReference>
<feature type="region of interest" description="Disordered" evidence="2">
    <location>
        <begin position="1"/>
        <end position="25"/>
    </location>
</feature>
<evidence type="ECO:0000256" key="1">
    <source>
        <dbReference type="SAM" id="Coils"/>
    </source>
</evidence>
<gene>
    <name evidence="3" type="ORF">I303_06098</name>
    <name evidence="4" type="ORF">I303_106078</name>
</gene>
<dbReference type="EMBL" id="KI894033">
    <property type="protein sequence ID" value="OBR83815.1"/>
    <property type="molecule type" value="Genomic_DNA"/>
</dbReference>
<reference evidence="3" key="1">
    <citation type="submission" date="2013-07" db="EMBL/GenBank/DDBJ databases">
        <title>The Genome Sequence of Cryptococcus dejecticola CBS10117.</title>
        <authorList>
            <consortium name="The Broad Institute Genome Sequencing Platform"/>
            <person name="Cuomo C."/>
            <person name="Litvintseva A."/>
            <person name="Chen Y."/>
            <person name="Heitman J."/>
            <person name="Sun S."/>
            <person name="Springer D."/>
            <person name="Dromer F."/>
            <person name="Young S.K."/>
            <person name="Zeng Q."/>
            <person name="Gargeya S."/>
            <person name="Fitzgerald M."/>
            <person name="Abouelleil A."/>
            <person name="Alvarado L."/>
            <person name="Berlin A.M."/>
            <person name="Chapman S.B."/>
            <person name="Dewar J."/>
            <person name="Goldberg J."/>
            <person name="Griggs A."/>
            <person name="Gujja S."/>
            <person name="Hansen M."/>
            <person name="Howarth C."/>
            <person name="Imamovic A."/>
            <person name="Larimer J."/>
            <person name="McCowan C."/>
            <person name="Murphy C."/>
            <person name="Pearson M."/>
            <person name="Priest M."/>
            <person name="Roberts A."/>
            <person name="Saif S."/>
            <person name="Shea T."/>
            <person name="Sykes S."/>
            <person name="Wortman J."/>
            <person name="Nusbaum C."/>
            <person name="Birren B."/>
        </authorList>
    </citation>
    <scope>NUCLEOTIDE SEQUENCE [LARGE SCALE GENOMIC DNA]</scope>
    <source>
        <strain evidence="3">CBS 10117</strain>
    </source>
</reference>
<evidence type="ECO:0000313" key="5">
    <source>
        <dbReference type="Proteomes" id="UP000078595"/>
    </source>
</evidence>
<dbReference type="KEGG" id="kdj:28969797"/>
<organism evidence="3">
    <name type="scientific">Kwoniella dejecticola CBS 10117</name>
    <dbReference type="NCBI Taxonomy" id="1296121"/>
    <lineage>
        <taxon>Eukaryota</taxon>
        <taxon>Fungi</taxon>
        <taxon>Dikarya</taxon>
        <taxon>Basidiomycota</taxon>
        <taxon>Agaricomycotina</taxon>
        <taxon>Tremellomycetes</taxon>
        <taxon>Tremellales</taxon>
        <taxon>Cryptococcaceae</taxon>
        <taxon>Kwoniella</taxon>
    </lineage>
</organism>
<proteinExistence type="predicted"/>
<dbReference type="AlphaFoldDB" id="A0A1A6A185"/>
<keyword evidence="1" id="KW-0175">Coiled coil</keyword>
<evidence type="ECO:0000256" key="2">
    <source>
        <dbReference type="SAM" id="MobiDB-lite"/>
    </source>
</evidence>
<accession>A0A1A6A185</accession>
<reference evidence="4" key="3">
    <citation type="submission" date="2024-02" db="EMBL/GenBank/DDBJ databases">
        <title>Comparative genomics of Cryptococcus and Kwoniella reveals pathogenesis evolution and contrasting modes of karyotype evolution via chromosome fusion or intercentromeric recombination.</title>
        <authorList>
            <person name="Coelho M.A."/>
            <person name="David-Palma M."/>
            <person name="Shea T."/>
            <person name="Bowers K."/>
            <person name="McGinley-Smith S."/>
            <person name="Mohammad A.W."/>
            <person name="Gnirke A."/>
            <person name="Yurkov A.M."/>
            <person name="Nowrousian M."/>
            <person name="Sun S."/>
            <person name="Cuomo C.A."/>
            <person name="Heitman J."/>
        </authorList>
    </citation>
    <scope>NUCLEOTIDE SEQUENCE</scope>
    <source>
        <strain evidence="4">CBS 10117</strain>
    </source>
</reference>
<name>A0A1A6A185_9TREE</name>
<evidence type="ECO:0000313" key="3">
    <source>
        <dbReference type="EMBL" id="OBR83815.1"/>
    </source>
</evidence>
<keyword evidence="5" id="KW-1185">Reference proteome</keyword>
<dbReference type="EMBL" id="CP144536">
    <property type="protein sequence ID" value="WWC63475.1"/>
    <property type="molecule type" value="Genomic_DNA"/>
</dbReference>
<feature type="coiled-coil region" evidence="1">
    <location>
        <begin position="302"/>
        <end position="329"/>
    </location>
</feature>
<sequence>MSSPPTQTDRYKAQTEQEEDQISPLYKKRRDLWRDRIQYLDDRVLQLGSPTSSPKSSEVLDDEDRKFQQFSEAIRDAERSHAQTILDLELIECQLHVDEEDGMSGEELLIEWQCHPEHNLLMGISSDGLSKLGAELAGQYSSLIARYHYLSESFRRLGKSHKWAKEAKGGYKTTAVLLDQWIKSKKAPECDRYNLLLDAARAWRKTLEWYWLCLRISPPQLEEEDDLPLPELDSSKLAAVDLDEFLADMFKHKENHPNLLQKLERLKQALEDVASDQDISRTLDTSNYLLELCHLPLYGADTREKARELRILKRRLEAVRDRLEFNERQSTSEDVTWFDDDV</sequence>
<reference evidence="4" key="2">
    <citation type="submission" date="2013-07" db="EMBL/GenBank/DDBJ databases">
        <authorList>
            <consortium name="The Broad Institute Genome Sequencing Platform"/>
            <person name="Cuomo C."/>
            <person name="Litvintseva A."/>
            <person name="Chen Y."/>
            <person name="Heitman J."/>
            <person name="Sun S."/>
            <person name="Springer D."/>
            <person name="Dromer F."/>
            <person name="Young S.K."/>
            <person name="Zeng Q."/>
            <person name="Gargeya S."/>
            <person name="Fitzgerald M."/>
            <person name="Abouelleil A."/>
            <person name="Alvarado L."/>
            <person name="Berlin A.M."/>
            <person name="Chapman S.B."/>
            <person name="Dewar J."/>
            <person name="Goldberg J."/>
            <person name="Griggs A."/>
            <person name="Gujja S."/>
            <person name="Hansen M."/>
            <person name="Howarth C."/>
            <person name="Imamovic A."/>
            <person name="Larimer J."/>
            <person name="McCowan C."/>
            <person name="Murphy C."/>
            <person name="Pearson M."/>
            <person name="Priest M."/>
            <person name="Roberts A."/>
            <person name="Saif S."/>
            <person name="Shea T."/>
            <person name="Sykes S."/>
            <person name="Wortman J."/>
            <person name="Nusbaum C."/>
            <person name="Birren B."/>
        </authorList>
    </citation>
    <scope>NUCLEOTIDE SEQUENCE</scope>
    <source>
        <strain evidence="4">CBS 10117</strain>
    </source>
</reference>
<dbReference type="GeneID" id="28969797"/>
<dbReference type="VEuPathDB" id="FungiDB:I303_06098"/>
<protein>
    <submittedName>
        <fullName evidence="3">Uncharacterized protein</fullName>
    </submittedName>
</protein>